<evidence type="ECO:0000256" key="4">
    <source>
        <dbReference type="ARBA" id="ARBA00022475"/>
    </source>
</evidence>
<gene>
    <name evidence="13" type="ORF">EV668_0008</name>
</gene>
<dbReference type="InterPro" id="IPR050739">
    <property type="entry name" value="MFP"/>
</dbReference>
<dbReference type="PANTHER" id="PTHR30386:SF17">
    <property type="entry name" value="ALKALINE PROTEASE SECRETION PROTEIN APRE"/>
    <property type="match status" value="1"/>
</dbReference>
<evidence type="ECO:0000256" key="10">
    <source>
        <dbReference type="SAM" id="Coils"/>
    </source>
</evidence>
<evidence type="ECO:0000256" key="9">
    <source>
        <dbReference type="RuleBase" id="RU365093"/>
    </source>
</evidence>
<dbReference type="InterPro" id="IPR058781">
    <property type="entry name" value="HH_AprE-like"/>
</dbReference>
<evidence type="ECO:0000256" key="7">
    <source>
        <dbReference type="ARBA" id="ARBA00022989"/>
    </source>
</evidence>
<protein>
    <recommendedName>
        <fullName evidence="9">Membrane fusion protein (MFP) family protein</fullName>
    </recommendedName>
</protein>
<comment type="caution">
    <text evidence="13">The sequence shown here is derived from an EMBL/GenBank/DDBJ whole genome shotgun (WGS) entry which is preliminary data.</text>
</comment>
<dbReference type="PRINTS" id="PR01490">
    <property type="entry name" value="RTXTOXIND"/>
</dbReference>
<dbReference type="Proteomes" id="UP000295122">
    <property type="component" value="Unassembled WGS sequence"/>
</dbReference>
<comment type="similarity">
    <text evidence="2 9">Belongs to the membrane fusion protein (MFP) (TC 8.A.1) family.</text>
</comment>
<keyword evidence="4 9" id="KW-1003">Cell membrane</keyword>
<evidence type="ECO:0000256" key="5">
    <source>
        <dbReference type="ARBA" id="ARBA00022519"/>
    </source>
</evidence>
<feature type="coiled-coil region" evidence="10">
    <location>
        <begin position="153"/>
        <end position="187"/>
    </location>
</feature>
<feature type="coiled-coil region" evidence="10">
    <location>
        <begin position="226"/>
        <end position="282"/>
    </location>
</feature>
<evidence type="ECO:0000256" key="3">
    <source>
        <dbReference type="ARBA" id="ARBA00022448"/>
    </source>
</evidence>
<dbReference type="Pfam" id="PF25994">
    <property type="entry name" value="HH_AprE"/>
    <property type="match status" value="1"/>
</dbReference>
<keyword evidence="7 9" id="KW-1133">Transmembrane helix</keyword>
<dbReference type="PANTHER" id="PTHR30386">
    <property type="entry name" value="MEMBRANE FUSION SUBUNIT OF EMRAB-TOLC MULTIDRUG EFFLUX PUMP"/>
    <property type="match status" value="1"/>
</dbReference>
<evidence type="ECO:0000259" key="11">
    <source>
        <dbReference type="Pfam" id="PF25994"/>
    </source>
</evidence>
<accession>A0A4R7CBR6</accession>
<keyword evidence="6 9" id="KW-0812">Transmembrane</keyword>
<comment type="subcellular location">
    <subcellularLocation>
        <location evidence="1 9">Cell inner membrane</location>
        <topology evidence="1 9">Single-pass membrane protein</topology>
    </subcellularLocation>
</comment>
<evidence type="ECO:0000256" key="6">
    <source>
        <dbReference type="ARBA" id="ARBA00022692"/>
    </source>
</evidence>
<evidence type="ECO:0000256" key="2">
    <source>
        <dbReference type="ARBA" id="ARBA00009477"/>
    </source>
</evidence>
<dbReference type="GO" id="GO:0005886">
    <property type="term" value="C:plasma membrane"/>
    <property type="evidence" value="ECO:0007669"/>
    <property type="project" value="UniProtKB-SubCell"/>
</dbReference>
<feature type="transmembrane region" description="Helical" evidence="9">
    <location>
        <begin position="18"/>
        <end position="36"/>
    </location>
</feature>
<evidence type="ECO:0000313" key="13">
    <source>
        <dbReference type="EMBL" id="TDR95894.1"/>
    </source>
</evidence>
<dbReference type="InterPro" id="IPR010129">
    <property type="entry name" value="T1SS_HlyD"/>
</dbReference>
<sequence>MSADRKPDYQRSLRRQHVAGLAIIAFFGLTLGVWSMTTSLRGAVAAGGQFVVTGDVKKVQHPTGGVVGQLLVRDGDKVEAGDVLLRLDETIPRANYQIVTKQLDEFAVRAVRLEAERDGSDRLVVPEALASRRDEPAIAKLLAAETRLFEVRHSAREGQRQQLKKRVAQLRDEIAGLKAQQAAKAKESEIIATELVGVQDLYRQNLVQLTRLSALQRDQASIAGQRGQLTAAVAQAEGKIAETELQIIQIDEELRAEVMKELREIQGREAELIERKTAAEDQLRRVDLKAPTSGTVHQLAVHTVGGVISPGEVTMLIVPAGVALELEARVPPNEIDQVARGQTARVRVQAGHQSQNPELAGTVTRVSADVTKDERQGLVFYTVRVAVPPEELKRLNPISVIAGMQAEAFIETVERSPIDFLLKPLRDQISRTFRER</sequence>
<keyword evidence="10" id="KW-0175">Coiled coil</keyword>
<evidence type="ECO:0000259" key="12">
    <source>
        <dbReference type="Pfam" id="PF26002"/>
    </source>
</evidence>
<evidence type="ECO:0000313" key="14">
    <source>
        <dbReference type="Proteomes" id="UP000295122"/>
    </source>
</evidence>
<dbReference type="NCBIfam" id="TIGR01843">
    <property type="entry name" value="type_I_hlyD"/>
    <property type="match status" value="1"/>
</dbReference>
<keyword evidence="5 9" id="KW-0997">Cell inner membrane</keyword>
<dbReference type="Gene3D" id="2.40.50.100">
    <property type="match status" value="1"/>
</dbReference>
<evidence type="ECO:0000256" key="1">
    <source>
        <dbReference type="ARBA" id="ARBA00004377"/>
    </source>
</evidence>
<organism evidence="13 14">
    <name type="scientific">Enterovirga rhinocerotis</name>
    <dbReference type="NCBI Taxonomy" id="1339210"/>
    <lineage>
        <taxon>Bacteria</taxon>
        <taxon>Pseudomonadati</taxon>
        <taxon>Pseudomonadota</taxon>
        <taxon>Alphaproteobacteria</taxon>
        <taxon>Hyphomicrobiales</taxon>
        <taxon>Methylobacteriaceae</taxon>
        <taxon>Enterovirga</taxon>
    </lineage>
</organism>
<dbReference type="InterPro" id="IPR058982">
    <property type="entry name" value="Beta-barrel_AprE"/>
</dbReference>
<dbReference type="EMBL" id="SNZR01000001">
    <property type="protein sequence ID" value="TDR95894.1"/>
    <property type="molecule type" value="Genomic_DNA"/>
</dbReference>
<dbReference type="RefSeq" id="WP_133767807.1">
    <property type="nucleotide sequence ID" value="NZ_SNZR01000001.1"/>
</dbReference>
<dbReference type="OrthoDB" id="9810980at2"/>
<name>A0A4R7CBR6_9HYPH</name>
<keyword evidence="3 9" id="KW-0813">Transport</keyword>
<dbReference type="Pfam" id="PF26002">
    <property type="entry name" value="Beta-barrel_AprE"/>
    <property type="match status" value="1"/>
</dbReference>
<evidence type="ECO:0000256" key="8">
    <source>
        <dbReference type="ARBA" id="ARBA00023136"/>
    </source>
</evidence>
<dbReference type="AlphaFoldDB" id="A0A4R7CBR6"/>
<dbReference type="Gene3D" id="2.40.30.170">
    <property type="match status" value="1"/>
</dbReference>
<feature type="domain" description="AprE-like long alpha-helical hairpin" evidence="11">
    <location>
        <begin position="93"/>
        <end position="282"/>
    </location>
</feature>
<feature type="domain" description="AprE-like beta-barrel" evidence="12">
    <location>
        <begin position="325"/>
        <end position="412"/>
    </location>
</feature>
<reference evidence="13 14" key="1">
    <citation type="submission" date="2019-03" db="EMBL/GenBank/DDBJ databases">
        <title>Genomic Encyclopedia of Type Strains, Phase IV (KMG-IV): sequencing the most valuable type-strain genomes for metagenomic binning, comparative biology and taxonomic classification.</title>
        <authorList>
            <person name="Goeker M."/>
        </authorList>
    </citation>
    <scope>NUCLEOTIDE SEQUENCE [LARGE SCALE GENOMIC DNA]</scope>
    <source>
        <strain evidence="13 14">DSM 25903</strain>
    </source>
</reference>
<dbReference type="GO" id="GO:0015031">
    <property type="term" value="P:protein transport"/>
    <property type="evidence" value="ECO:0007669"/>
    <property type="project" value="InterPro"/>
</dbReference>
<proteinExistence type="inferred from homology"/>
<keyword evidence="8 9" id="KW-0472">Membrane</keyword>
<keyword evidence="14" id="KW-1185">Reference proteome</keyword>